<comment type="caution">
    <text evidence="2">The sequence shown here is derived from an EMBL/GenBank/DDBJ whole genome shotgun (WGS) entry which is preliminary data.</text>
</comment>
<sequence>MEDDADHADHRSANARDVSTLFVDGRLKVIPRRAARRAQLLEHLARTLFRPGRGYTESEVNEALVGVHEDYPALRRYLIEAGLLTRTRDGSEYRRAPRTA</sequence>
<dbReference type="RefSeq" id="WP_182606865.1">
    <property type="nucleotide sequence ID" value="NZ_VKHT01000471.1"/>
</dbReference>
<reference evidence="3" key="1">
    <citation type="submission" date="2019-10" db="EMBL/GenBank/DDBJ databases">
        <title>Streptomyces sp. nov., a novel actinobacterium isolated from alkaline environment.</title>
        <authorList>
            <person name="Golinska P."/>
        </authorList>
    </citation>
    <scope>NUCLEOTIDE SEQUENCE [LARGE SCALE GENOMIC DNA]</scope>
    <source>
        <strain evidence="3">DSM 42118</strain>
    </source>
</reference>
<feature type="domain" description="DUF2087" evidence="1">
    <location>
        <begin position="26"/>
        <end position="95"/>
    </location>
</feature>
<evidence type="ECO:0000313" key="3">
    <source>
        <dbReference type="Proteomes" id="UP000538929"/>
    </source>
</evidence>
<dbReference type="EMBL" id="VKHT01000471">
    <property type="protein sequence ID" value="MBB0245370.1"/>
    <property type="molecule type" value="Genomic_DNA"/>
</dbReference>
<dbReference type="Proteomes" id="UP000538929">
    <property type="component" value="Unassembled WGS sequence"/>
</dbReference>
<evidence type="ECO:0000259" key="1">
    <source>
        <dbReference type="Pfam" id="PF09860"/>
    </source>
</evidence>
<organism evidence="2 3">
    <name type="scientific">Streptomyces alkaliphilus</name>
    <dbReference type="NCBI Taxonomy" id="1472722"/>
    <lineage>
        <taxon>Bacteria</taxon>
        <taxon>Bacillati</taxon>
        <taxon>Actinomycetota</taxon>
        <taxon>Actinomycetes</taxon>
        <taxon>Kitasatosporales</taxon>
        <taxon>Streptomycetaceae</taxon>
        <taxon>Streptomyces</taxon>
    </lineage>
</organism>
<dbReference type="Pfam" id="PF09860">
    <property type="entry name" value="DUF2087"/>
    <property type="match status" value="1"/>
</dbReference>
<protein>
    <submittedName>
        <fullName evidence="2">DUF2087 domain-containing protein</fullName>
    </submittedName>
</protein>
<proteinExistence type="predicted"/>
<dbReference type="InterPro" id="IPR018656">
    <property type="entry name" value="DUF2087"/>
</dbReference>
<name>A0A7W3TF39_9ACTN</name>
<gene>
    <name evidence="2" type="ORF">FNQ90_15000</name>
</gene>
<dbReference type="AlphaFoldDB" id="A0A7W3TF39"/>
<evidence type="ECO:0000313" key="2">
    <source>
        <dbReference type="EMBL" id="MBB0245370.1"/>
    </source>
</evidence>
<accession>A0A7W3TF39</accession>
<keyword evidence="3" id="KW-1185">Reference proteome</keyword>